<protein>
    <submittedName>
        <fullName evidence="1">Uncharacterized protein</fullName>
    </submittedName>
</protein>
<dbReference type="OrthoDB" id="1160422at2"/>
<dbReference type="RefSeq" id="WP_078829396.1">
    <property type="nucleotide sequence ID" value="NZ_FUWH01000001.1"/>
</dbReference>
<gene>
    <name evidence="1" type="ORF">SAMN04488132_10127</name>
</gene>
<dbReference type="EMBL" id="FUWH01000001">
    <property type="protein sequence ID" value="SJZ32030.1"/>
    <property type="molecule type" value="Genomic_DNA"/>
</dbReference>
<evidence type="ECO:0000313" key="1">
    <source>
        <dbReference type="EMBL" id="SJZ32030.1"/>
    </source>
</evidence>
<reference evidence="1 2" key="1">
    <citation type="submission" date="2017-02" db="EMBL/GenBank/DDBJ databases">
        <authorList>
            <person name="Peterson S.W."/>
        </authorList>
    </citation>
    <scope>NUCLEOTIDE SEQUENCE [LARGE SCALE GENOMIC DNA]</scope>
    <source>
        <strain evidence="1 2">DSM 22335</strain>
    </source>
</reference>
<dbReference type="Proteomes" id="UP000190888">
    <property type="component" value="Unassembled WGS sequence"/>
</dbReference>
<sequence length="174" mass="20385">MIVTEPIDIDLLTFIKTGKFDYIKIGQTKEWIINNFPDPDDTYADNYNSPIWFYGDIEFHFNDEEKLSLIYSDRIYTLSGGQSLRLYKWIFDKPKELTIQNVTKSLAKERIGYKLKYETLSNGFTSAAIEILESKVKMRFSLLESEEDYSEYLDRLANTDSNLFQLHSVSLITK</sequence>
<proteinExistence type="predicted"/>
<organism evidence="1 2">
    <name type="scientific">Sediminibacterium ginsengisoli</name>
    <dbReference type="NCBI Taxonomy" id="413434"/>
    <lineage>
        <taxon>Bacteria</taxon>
        <taxon>Pseudomonadati</taxon>
        <taxon>Bacteroidota</taxon>
        <taxon>Chitinophagia</taxon>
        <taxon>Chitinophagales</taxon>
        <taxon>Chitinophagaceae</taxon>
        <taxon>Sediminibacterium</taxon>
    </lineage>
</organism>
<keyword evidence="2" id="KW-1185">Reference proteome</keyword>
<accession>A0A1T4JPB5</accession>
<dbReference type="STRING" id="413434.SAMN04488132_10127"/>
<dbReference type="AlphaFoldDB" id="A0A1T4JPB5"/>
<evidence type="ECO:0000313" key="2">
    <source>
        <dbReference type="Proteomes" id="UP000190888"/>
    </source>
</evidence>
<name>A0A1T4JPB5_9BACT</name>